<dbReference type="EMBL" id="SHKY01000001">
    <property type="protein sequence ID" value="RZU53483.1"/>
    <property type="molecule type" value="Genomic_DNA"/>
</dbReference>
<dbReference type="PANTHER" id="PTHR43638:SF3">
    <property type="entry name" value="ALDEHYDE REDUCTASE"/>
    <property type="match status" value="1"/>
</dbReference>
<dbReference type="Pfam" id="PF00248">
    <property type="entry name" value="Aldo_ket_red"/>
    <property type="match status" value="1"/>
</dbReference>
<proteinExistence type="predicted"/>
<reference evidence="2 3" key="1">
    <citation type="submission" date="2019-02" db="EMBL/GenBank/DDBJ databases">
        <title>Sequencing the genomes of 1000 actinobacteria strains.</title>
        <authorList>
            <person name="Klenk H.-P."/>
        </authorList>
    </citation>
    <scope>NUCLEOTIDE SEQUENCE [LARGE SCALE GENOMIC DNA]</scope>
    <source>
        <strain evidence="2 3">DSM 45162</strain>
    </source>
</reference>
<dbReference type="PRINTS" id="PR00069">
    <property type="entry name" value="ALDKETRDTASE"/>
</dbReference>
<dbReference type="Proteomes" id="UP000292564">
    <property type="component" value="Unassembled WGS sequence"/>
</dbReference>
<evidence type="ECO:0000259" key="1">
    <source>
        <dbReference type="Pfam" id="PF00248"/>
    </source>
</evidence>
<dbReference type="InterPro" id="IPR036812">
    <property type="entry name" value="NAD(P)_OxRdtase_dom_sf"/>
</dbReference>
<dbReference type="Gene3D" id="3.20.20.100">
    <property type="entry name" value="NADP-dependent oxidoreductase domain"/>
    <property type="match status" value="1"/>
</dbReference>
<organism evidence="2 3">
    <name type="scientific">Krasilnikovia cinnamomea</name>
    <dbReference type="NCBI Taxonomy" id="349313"/>
    <lineage>
        <taxon>Bacteria</taxon>
        <taxon>Bacillati</taxon>
        <taxon>Actinomycetota</taxon>
        <taxon>Actinomycetes</taxon>
        <taxon>Micromonosporales</taxon>
        <taxon>Micromonosporaceae</taxon>
        <taxon>Krasilnikovia</taxon>
    </lineage>
</organism>
<feature type="domain" description="NADP-dependent oxidoreductase" evidence="1">
    <location>
        <begin position="20"/>
        <end position="267"/>
    </location>
</feature>
<evidence type="ECO:0000313" key="2">
    <source>
        <dbReference type="EMBL" id="RZU53483.1"/>
    </source>
</evidence>
<dbReference type="SUPFAM" id="SSF51430">
    <property type="entry name" value="NAD(P)-linked oxidoreductase"/>
    <property type="match status" value="1"/>
</dbReference>
<dbReference type="GO" id="GO:0016491">
    <property type="term" value="F:oxidoreductase activity"/>
    <property type="evidence" value="ECO:0007669"/>
    <property type="project" value="InterPro"/>
</dbReference>
<comment type="caution">
    <text evidence="2">The sequence shown here is derived from an EMBL/GenBank/DDBJ whole genome shotgun (WGS) entry which is preliminary data.</text>
</comment>
<dbReference type="PANTHER" id="PTHR43638">
    <property type="entry name" value="OXIDOREDUCTASE, ALDO/KETO REDUCTASE FAMILY PROTEIN"/>
    <property type="match status" value="1"/>
</dbReference>
<dbReference type="InterPro" id="IPR020471">
    <property type="entry name" value="AKR"/>
</dbReference>
<dbReference type="AlphaFoldDB" id="A0A4Q7ZS93"/>
<dbReference type="CDD" id="cd19138">
    <property type="entry name" value="AKR_YeaE"/>
    <property type="match status" value="1"/>
</dbReference>
<evidence type="ECO:0000313" key="3">
    <source>
        <dbReference type="Proteomes" id="UP000292564"/>
    </source>
</evidence>
<name>A0A4Q7ZS93_9ACTN</name>
<dbReference type="OrthoDB" id="9768793at2"/>
<gene>
    <name evidence="2" type="ORF">EV385_5412</name>
</gene>
<keyword evidence="3" id="KW-1185">Reference proteome</keyword>
<accession>A0A4Q7ZS93</accession>
<dbReference type="InterPro" id="IPR023210">
    <property type="entry name" value="NADP_OxRdtase_dom"/>
</dbReference>
<dbReference type="RefSeq" id="WP_130511966.1">
    <property type="nucleotide sequence ID" value="NZ_SHKY01000001.1"/>
</dbReference>
<protein>
    <submittedName>
        <fullName evidence="2">Diketogulonate reductase-like aldo/keto reductase</fullName>
    </submittedName>
</protein>
<sequence>MYGPVIRRIALPAGETIPVLGQGTWHMAEIPERRKAEIGALRLGLDLGMTLIDTAEMYAEGETERLVGDAIAGRRDEVFLISKVLPSHATRRGTTDACAASLRRLRTDRLDMYLLHWRGSTPLWQTIDAFVELKERGWIRHWGVSNFDVMDLIDLWQIPRGLDVQTDQVLYNLARRSPEYNLLPWCREQNLPVMSYSPMEQGDLLSHPAVRGVAERNDITPAQVALAWVLRQPLVCAIPKSGSAARVQQNAAAAAIRLSPQDLTELDLAFPSPIEARPLETL</sequence>